<dbReference type="EMBL" id="JAUJYO010000020">
    <property type="protein sequence ID" value="KAK1285824.1"/>
    <property type="molecule type" value="Genomic_DNA"/>
</dbReference>
<proteinExistence type="predicted"/>
<accession>A0AAV9CAV9</accession>
<organism evidence="3 4">
    <name type="scientific">Acorus calamus</name>
    <name type="common">Sweet flag</name>
    <dbReference type="NCBI Taxonomy" id="4465"/>
    <lineage>
        <taxon>Eukaryota</taxon>
        <taxon>Viridiplantae</taxon>
        <taxon>Streptophyta</taxon>
        <taxon>Embryophyta</taxon>
        <taxon>Tracheophyta</taxon>
        <taxon>Spermatophyta</taxon>
        <taxon>Magnoliopsida</taxon>
        <taxon>Liliopsida</taxon>
        <taxon>Acoraceae</taxon>
        <taxon>Acorus</taxon>
    </lineage>
</organism>
<dbReference type="GO" id="GO:0005576">
    <property type="term" value="C:extracellular region"/>
    <property type="evidence" value="ECO:0007669"/>
    <property type="project" value="TreeGrafter"/>
</dbReference>
<dbReference type="PANTHER" id="PTHR31181">
    <property type="entry name" value="EGG CELL-SECRETED PROTEIN 1.4"/>
    <property type="match status" value="1"/>
</dbReference>
<reference evidence="3" key="1">
    <citation type="journal article" date="2023" name="Nat. Commun.">
        <title>Diploid and tetraploid genomes of Acorus and the evolution of monocots.</title>
        <authorList>
            <person name="Ma L."/>
            <person name="Liu K.W."/>
            <person name="Li Z."/>
            <person name="Hsiao Y.Y."/>
            <person name="Qi Y."/>
            <person name="Fu T."/>
            <person name="Tang G.D."/>
            <person name="Zhang D."/>
            <person name="Sun W.H."/>
            <person name="Liu D.K."/>
            <person name="Li Y."/>
            <person name="Chen G.Z."/>
            <person name="Liu X.D."/>
            <person name="Liao X.Y."/>
            <person name="Jiang Y.T."/>
            <person name="Yu X."/>
            <person name="Hao Y."/>
            <person name="Huang J."/>
            <person name="Zhao X.W."/>
            <person name="Ke S."/>
            <person name="Chen Y.Y."/>
            <person name="Wu W.L."/>
            <person name="Hsu J.L."/>
            <person name="Lin Y.F."/>
            <person name="Huang M.D."/>
            <person name="Li C.Y."/>
            <person name="Huang L."/>
            <person name="Wang Z.W."/>
            <person name="Zhao X."/>
            <person name="Zhong W.Y."/>
            <person name="Peng D.H."/>
            <person name="Ahmad S."/>
            <person name="Lan S."/>
            <person name="Zhang J.S."/>
            <person name="Tsai W.C."/>
            <person name="Van de Peer Y."/>
            <person name="Liu Z.J."/>
        </authorList>
    </citation>
    <scope>NUCLEOTIDE SEQUENCE</scope>
    <source>
        <strain evidence="3">CP</strain>
    </source>
</reference>
<dbReference type="Proteomes" id="UP001180020">
    <property type="component" value="Unassembled WGS sequence"/>
</dbReference>
<keyword evidence="1" id="KW-0732">Signal</keyword>
<dbReference type="PANTHER" id="PTHR31181:SF67">
    <property type="entry name" value="PROLAMIN-LIKE PROTEIN (DUF1278)"/>
    <property type="match status" value="1"/>
</dbReference>
<protein>
    <recommendedName>
        <fullName evidence="2">Prolamin-like domain-containing protein</fullName>
    </recommendedName>
</protein>
<gene>
    <name evidence="3" type="ORF">QJS10_CPB20g01301</name>
</gene>
<comment type="caution">
    <text evidence="3">The sequence shown here is derived from an EMBL/GenBank/DDBJ whole genome shotgun (WGS) entry which is preliminary data.</text>
</comment>
<keyword evidence="4" id="KW-1185">Reference proteome</keyword>
<dbReference type="Pfam" id="PF05617">
    <property type="entry name" value="Prolamin_like"/>
    <property type="match status" value="1"/>
</dbReference>
<evidence type="ECO:0000259" key="2">
    <source>
        <dbReference type="Pfam" id="PF05617"/>
    </source>
</evidence>
<evidence type="ECO:0000313" key="3">
    <source>
        <dbReference type="EMBL" id="KAK1285824.1"/>
    </source>
</evidence>
<dbReference type="GO" id="GO:0009567">
    <property type="term" value="P:double fertilization forming a zygote and endosperm"/>
    <property type="evidence" value="ECO:0007669"/>
    <property type="project" value="TreeGrafter"/>
</dbReference>
<dbReference type="GO" id="GO:0031982">
    <property type="term" value="C:vesicle"/>
    <property type="evidence" value="ECO:0007669"/>
    <property type="project" value="TreeGrafter"/>
</dbReference>
<name>A0AAV9CAV9_ACOCL</name>
<dbReference type="InterPro" id="IPR008502">
    <property type="entry name" value="Prolamin-like"/>
</dbReference>
<dbReference type="AlphaFoldDB" id="A0AAV9CAV9"/>
<reference evidence="3" key="2">
    <citation type="submission" date="2023-06" db="EMBL/GenBank/DDBJ databases">
        <authorList>
            <person name="Ma L."/>
            <person name="Liu K.-W."/>
            <person name="Li Z."/>
            <person name="Hsiao Y.-Y."/>
            <person name="Qi Y."/>
            <person name="Fu T."/>
            <person name="Tang G."/>
            <person name="Zhang D."/>
            <person name="Sun W.-H."/>
            <person name="Liu D.-K."/>
            <person name="Li Y."/>
            <person name="Chen G.-Z."/>
            <person name="Liu X.-D."/>
            <person name="Liao X.-Y."/>
            <person name="Jiang Y.-T."/>
            <person name="Yu X."/>
            <person name="Hao Y."/>
            <person name="Huang J."/>
            <person name="Zhao X.-W."/>
            <person name="Ke S."/>
            <person name="Chen Y.-Y."/>
            <person name="Wu W.-L."/>
            <person name="Hsu J.-L."/>
            <person name="Lin Y.-F."/>
            <person name="Huang M.-D."/>
            <person name="Li C.-Y."/>
            <person name="Huang L."/>
            <person name="Wang Z.-W."/>
            <person name="Zhao X."/>
            <person name="Zhong W.-Y."/>
            <person name="Peng D.-H."/>
            <person name="Ahmad S."/>
            <person name="Lan S."/>
            <person name="Zhang J.-S."/>
            <person name="Tsai W.-C."/>
            <person name="Van De Peer Y."/>
            <person name="Liu Z.-J."/>
        </authorList>
    </citation>
    <scope>NUCLEOTIDE SEQUENCE</scope>
    <source>
        <strain evidence="3">CP</strain>
        <tissue evidence="3">Leaves</tissue>
    </source>
</reference>
<evidence type="ECO:0000313" key="4">
    <source>
        <dbReference type="Proteomes" id="UP001180020"/>
    </source>
</evidence>
<dbReference type="GO" id="GO:2000008">
    <property type="term" value="P:regulation of protein localization to cell surface"/>
    <property type="evidence" value="ECO:0007669"/>
    <property type="project" value="TreeGrafter"/>
</dbReference>
<feature type="domain" description="Prolamin-like" evidence="2">
    <location>
        <begin position="27"/>
        <end position="88"/>
    </location>
</feature>
<evidence type="ECO:0000256" key="1">
    <source>
        <dbReference type="ARBA" id="ARBA00022729"/>
    </source>
</evidence>
<sequence>MLVLACTADRATARPVVDESKAFDVEKCWESLMGAEGCIQDILSSFFTGRIQLGLVCCHSLEGIGDSCFIEIFPFFSPSYSSLLKAFCAAQSGPAPSPVA</sequence>
<dbReference type="GO" id="GO:0080155">
    <property type="term" value="P:regulation of double fertilization forming a zygote and endosperm"/>
    <property type="evidence" value="ECO:0007669"/>
    <property type="project" value="TreeGrafter"/>
</dbReference>